<dbReference type="GO" id="GO:0003676">
    <property type="term" value="F:nucleic acid binding"/>
    <property type="evidence" value="ECO:0007669"/>
    <property type="project" value="InterPro"/>
</dbReference>
<sequence length="673" mass="74566">MSLVTIHIYKKNVTSLIKIVTNLLAICSHTFKLAARLFVSLEDQADIEKLSKPFCLVNAGTISLPIDFPGTPFNKAIKAANLIRKDLYKMIKQRKVDLAEGNASPTQDMLSHMLLTCDEDGTYLKESDIADKILGMLVAGFDTVSAALTFIVKYLGELPHIYEAVYKEQMEIVNSKAIGEPLIWEDLQKMKYSWNVAEDDTTCSRKLQGSFNRFCLQWFHHSKRVEVVLERKLWFVRFGAFSSSRFMLPLHLDLRFPHGYGNFVLPMLVLQSLLEGNDLFGFLDGTNVCPPQFVFTEKDGVTTTLTPAFRDWKKTDRALISLIIATLSPEAMEYVVGCKSSHEAWDKLHMRYSTVSMSSVMQLKTSFQTLQKGSDTIERFLVRISKARDELLSLGVKVPEEDMVVVALNGLPVAYDMIMTVLKARETRITPQDLRNQLLGAERDIENRSLSLTSLTAMVANTSLAANSGSNFLINNAGASSSTQNSQSYNGNVGFADNGGHGQSSNGHDTNQIHNGNANGYHGNGNGQTYNANRNSYSGNGNGNSRSNYNYNHNNGNGNGYNKIWNNNGGGRYTWNNNNGGGSNWVNFSNNDGDRDNNGTRNQGASPECQICKKRGHIATTCNWRNTENSSSSTIECQICGRKGHAALDCDNRTDFAYHGQPPPDSIIAMPGN</sequence>
<keyword evidence="1" id="KW-0862">Zinc</keyword>
<dbReference type="InterPro" id="IPR001878">
    <property type="entry name" value="Znf_CCHC"/>
</dbReference>
<dbReference type="OMA" id="WRNTENS"/>
<feature type="compositionally biased region" description="Low complexity" evidence="2">
    <location>
        <begin position="530"/>
        <end position="554"/>
    </location>
</feature>
<keyword evidence="1" id="KW-0863">Zinc-finger</keyword>
<dbReference type="PANTHER" id="PTHR47481:SF22">
    <property type="entry name" value="RETROTRANSPOSON GAG DOMAIN-CONTAINING PROTEIN"/>
    <property type="match status" value="1"/>
</dbReference>
<dbReference type="Pfam" id="PF14223">
    <property type="entry name" value="Retrotran_gag_2"/>
    <property type="match status" value="1"/>
</dbReference>
<keyword evidence="5" id="KW-1185">Reference proteome</keyword>
<dbReference type="InterPro" id="IPR036875">
    <property type="entry name" value="Znf_CCHC_sf"/>
</dbReference>
<dbReference type="Pfam" id="PF00067">
    <property type="entry name" value="p450"/>
    <property type="match status" value="1"/>
</dbReference>
<accession>A0A2P6SHC8</accession>
<evidence type="ECO:0000259" key="3">
    <source>
        <dbReference type="PROSITE" id="PS50158"/>
    </source>
</evidence>
<keyword evidence="1" id="KW-0479">Metal-binding</keyword>
<evidence type="ECO:0000256" key="1">
    <source>
        <dbReference type="PROSITE-ProRule" id="PRU00047"/>
    </source>
</evidence>
<dbReference type="GO" id="GO:0020037">
    <property type="term" value="F:heme binding"/>
    <property type="evidence" value="ECO:0007669"/>
    <property type="project" value="InterPro"/>
</dbReference>
<dbReference type="InterPro" id="IPR036396">
    <property type="entry name" value="Cyt_P450_sf"/>
</dbReference>
<feature type="compositionally biased region" description="Polar residues" evidence="2">
    <location>
        <begin position="503"/>
        <end position="514"/>
    </location>
</feature>
<dbReference type="SUPFAM" id="SSF48264">
    <property type="entry name" value="Cytochrome P450"/>
    <property type="match status" value="1"/>
</dbReference>
<dbReference type="GO" id="GO:0005506">
    <property type="term" value="F:iron ion binding"/>
    <property type="evidence" value="ECO:0007669"/>
    <property type="project" value="InterPro"/>
</dbReference>
<dbReference type="InterPro" id="IPR001128">
    <property type="entry name" value="Cyt_P450"/>
</dbReference>
<comment type="caution">
    <text evidence="4">The sequence shown here is derived from an EMBL/GenBank/DDBJ whole genome shotgun (WGS) entry which is preliminary data.</text>
</comment>
<proteinExistence type="predicted"/>
<gene>
    <name evidence="4" type="ORF">RchiOBHm_Chr1g0355351</name>
</gene>
<dbReference type="Gene3D" id="4.10.60.10">
    <property type="entry name" value="Zinc finger, CCHC-type"/>
    <property type="match status" value="1"/>
</dbReference>
<dbReference type="Gramene" id="PRQ58083">
    <property type="protein sequence ID" value="PRQ58083"/>
    <property type="gene ID" value="RchiOBHm_Chr1g0355351"/>
</dbReference>
<feature type="domain" description="CCHC-type" evidence="3">
    <location>
        <begin position="637"/>
        <end position="650"/>
    </location>
</feature>
<feature type="region of interest" description="Disordered" evidence="2">
    <location>
        <begin position="586"/>
        <end position="606"/>
    </location>
</feature>
<dbReference type="GO" id="GO:0016705">
    <property type="term" value="F:oxidoreductase activity, acting on paired donors, with incorporation or reduction of molecular oxygen"/>
    <property type="evidence" value="ECO:0007669"/>
    <property type="project" value="InterPro"/>
</dbReference>
<evidence type="ECO:0000313" key="4">
    <source>
        <dbReference type="EMBL" id="PRQ58083.1"/>
    </source>
</evidence>
<dbReference type="GO" id="GO:0008270">
    <property type="term" value="F:zinc ion binding"/>
    <property type="evidence" value="ECO:0007669"/>
    <property type="project" value="UniProtKB-KW"/>
</dbReference>
<organism evidence="4 5">
    <name type="scientific">Rosa chinensis</name>
    <name type="common">China rose</name>
    <dbReference type="NCBI Taxonomy" id="74649"/>
    <lineage>
        <taxon>Eukaryota</taxon>
        <taxon>Viridiplantae</taxon>
        <taxon>Streptophyta</taxon>
        <taxon>Embryophyta</taxon>
        <taxon>Tracheophyta</taxon>
        <taxon>Spermatophyta</taxon>
        <taxon>Magnoliopsida</taxon>
        <taxon>eudicotyledons</taxon>
        <taxon>Gunneridae</taxon>
        <taxon>Pentapetalae</taxon>
        <taxon>rosids</taxon>
        <taxon>fabids</taxon>
        <taxon>Rosales</taxon>
        <taxon>Rosaceae</taxon>
        <taxon>Rosoideae</taxon>
        <taxon>Rosoideae incertae sedis</taxon>
        <taxon>Rosa</taxon>
    </lineage>
</organism>
<name>A0A2P6SHC8_ROSCH</name>
<reference evidence="4 5" key="1">
    <citation type="journal article" date="2018" name="Nat. Genet.">
        <title>The Rosa genome provides new insights in the design of modern roses.</title>
        <authorList>
            <person name="Bendahmane M."/>
        </authorList>
    </citation>
    <scope>NUCLEOTIDE SEQUENCE [LARGE SCALE GENOMIC DNA]</scope>
    <source>
        <strain evidence="5">cv. Old Blush</strain>
    </source>
</reference>
<evidence type="ECO:0000313" key="5">
    <source>
        <dbReference type="Proteomes" id="UP000238479"/>
    </source>
</evidence>
<dbReference type="AlphaFoldDB" id="A0A2P6SHC8"/>
<dbReference type="Gene3D" id="1.10.630.10">
    <property type="entry name" value="Cytochrome P450"/>
    <property type="match status" value="1"/>
</dbReference>
<dbReference type="SMART" id="SM00343">
    <property type="entry name" value="ZnF_C2HC"/>
    <property type="match status" value="2"/>
</dbReference>
<feature type="compositionally biased region" description="Polar residues" evidence="2">
    <location>
        <begin position="479"/>
        <end position="491"/>
    </location>
</feature>
<evidence type="ECO:0000256" key="2">
    <source>
        <dbReference type="SAM" id="MobiDB-lite"/>
    </source>
</evidence>
<feature type="region of interest" description="Disordered" evidence="2">
    <location>
        <begin position="479"/>
        <end position="554"/>
    </location>
</feature>
<dbReference type="PROSITE" id="PS50158">
    <property type="entry name" value="ZF_CCHC"/>
    <property type="match status" value="1"/>
</dbReference>
<dbReference type="PANTHER" id="PTHR47481">
    <property type="match status" value="1"/>
</dbReference>
<dbReference type="Proteomes" id="UP000238479">
    <property type="component" value="Chromosome 1"/>
</dbReference>
<dbReference type="GO" id="GO:0004497">
    <property type="term" value="F:monooxygenase activity"/>
    <property type="evidence" value="ECO:0007669"/>
    <property type="project" value="InterPro"/>
</dbReference>
<protein>
    <submittedName>
        <fullName evidence="4">Putative transcription factor interactor and regulator CCHC(Zn) family</fullName>
    </submittedName>
</protein>
<dbReference type="SUPFAM" id="SSF57756">
    <property type="entry name" value="Retrovirus zinc finger-like domains"/>
    <property type="match status" value="1"/>
</dbReference>
<dbReference type="EMBL" id="PDCK01000039">
    <property type="protein sequence ID" value="PRQ58083.1"/>
    <property type="molecule type" value="Genomic_DNA"/>
</dbReference>